<dbReference type="EMBL" id="JARKIF010000016">
    <property type="protein sequence ID" value="KAJ7621441.1"/>
    <property type="molecule type" value="Genomic_DNA"/>
</dbReference>
<feature type="non-terminal residue" evidence="1">
    <location>
        <position position="121"/>
    </location>
</feature>
<feature type="non-terminal residue" evidence="1">
    <location>
        <position position="1"/>
    </location>
</feature>
<dbReference type="Proteomes" id="UP001221142">
    <property type="component" value="Unassembled WGS sequence"/>
</dbReference>
<evidence type="ECO:0000313" key="2">
    <source>
        <dbReference type="Proteomes" id="UP001221142"/>
    </source>
</evidence>
<accession>A0AAD7BIF7</accession>
<gene>
    <name evidence="1" type="ORF">FB45DRAFT_707048</name>
</gene>
<sequence>QGATAWGTAKRPVQVSKWVGIGRTKDPAGVEIGMSPAQFWAWWVQINPSWRKKAGTLVQEGTGSWDELNKPGMNGLLNVLACLRWWDAVVETKQQRDEWDRAVADVRWALEQMTASIAASA</sequence>
<reference evidence="1" key="1">
    <citation type="submission" date="2023-03" db="EMBL/GenBank/DDBJ databases">
        <title>Massive genome expansion in bonnet fungi (Mycena s.s.) driven by repeated elements and novel gene families across ecological guilds.</title>
        <authorList>
            <consortium name="Lawrence Berkeley National Laboratory"/>
            <person name="Harder C.B."/>
            <person name="Miyauchi S."/>
            <person name="Viragh M."/>
            <person name="Kuo A."/>
            <person name="Thoen E."/>
            <person name="Andreopoulos B."/>
            <person name="Lu D."/>
            <person name="Skrede I."/>
            <person name="Drula E."/>
            <person name="Henrissat B."/>
            <person name="Morin E."/>
            <person name="Kohler A."/>
            <person name="Barry K."/>
            <person name="LaButti K."/>
            <person name="Morin E."/>
            <person name="Salamov A."/>
            <person name="Lipzen A."/>
            <person name="Mereny Z."/>
            <person name="Hegedus B."/>
            <person name="Baldrian P."/>
            <person name="Stursova M."/>
            <person name="Weitz H."/>
            <person name="Taylor A."/>
            <person name="Grigoriev I.V."/>
            <person name="Nagy L.G."/>
            <person name="Martin F."/>
            <person name="Kauserud H."/>
        </authorList>
    </citation>
    <scope>NUCLEOTIDE SEQUENCE</scope>
    <source>
        <strain evidence="1">9284</strain>
    </source>
</reference>
<evidence type="ECO:0000313" key="1">
    <source>
        <dbReference type="EMBL" id="KAJ7621441.1"/>
    </source>
</evidence>
<protein>
    <submittedName>
        <fullName evidence="1">Uncharacterized protein</fullName>
    </submittedName>
</protein>
<keyword evidence="2" id="KW-1185">Reference proteome</keyword>
<proteinExistence type="predicted"/>
<dbReference type="AlphaFoldDB" id="A0AAD7BIF7"/>
<organism evidence="1 2">
    <name type="scientific">Roridomyces roridus</name>
    <dbReference type="NCBI Taxonomy" id="1738132"/>
    <lineage>
        <taxon>Eukaryota</taxon>
        <taxon>Fungi</taxon>
        <taxon>Dikarya</taxon>
        <taxon>Basidiomycota</taxon>
        <taxon>Agaricomycotina</taxon>
        <taxon>Agaricomycetes</taxon>
        <taxon>Agaricomycetidae</taxon>
        <taxon>Agaricales</taxon>
        <taxon>Marasmiineae</taxon>
        <taxon>Mycenaceae</taxon>
        <taxon>Roridomyces</taxon>
    </lineage>
</organism>
<name>A0AAD7BIF7_9AGAR</name>
<comment type="caution">
    <text evidence="1">The sequence shown here is derived from an EMBL/GenBank/DDBJ whole genome shotgun (WGS) entry which is preliminary data.</text>
</comment>